<evidence type="ECO:0000256" key="2">
    <source>
        <dbReference type="ARBA" id="ARBA00022980"/>
    </source>
</evidence>
<proteinExistence type="inferred from homology"/>
<dbReference type="SUPFAM" id="SSF54995">
    <property type="entry name" value="Ribosomal protein S6"/>
    <property type="match status" value="1"/>
</dbReference>
<keyword evidence="3" id="KW-0687">Ribonucleoprotein</keyword>
<dbReference type="Pfam" id="PF01250">
    <property type="entry name" value="Ribosomal_S6"/>
    <property type="match status" value="1"/>
</dbReference>
<name>A0A918TXM9_9BACT</name>
<dbReference type="GO" id="GO:0019843">
    <property type="term" value="F:rRNA binding"/>
    <property type="evidence" value="ECO:0007669"/>
    <property type="project" value="InterPro"/>
</dbReference>
<dbReference type="GO" id="GO:0005840">
    <property type="term" value="C:ribosome"/>
    <property type="evidence" value="ECO:0007669"/>
    <property type="project" value="UniProtKB-KW"/>
</dbReference>
<accession>A0A918TXM9</accession>
<comment type="function">
    <text evidence="4">Binds together with bS18 to 16S ribosomal RNA.</text>
</comment>
<dbReference type="GO" id="GO:0003735">
    <property type="term" value="F:structural constituent of ribosome"/>
    <property type="evidence" value="ECO:0007669"/>
    <property type="project" value="InterPro"/>
</dbReference>
<dbReference type="GO" id="GO:0006412">
    <property type="term" value="P:translation"/>
    <property type="evidence" value="ECO:0007669"/>
    <property type="project" value="InterPro"/>
</dbReference>
<sequence length="86" mass="9821">MLNTKGNDKGIDDLVSSVGKEMEAVGAKLDEIQQLGRRQFAYNARDLDGGHYVNYLFDATPDVIEKIQERLKLNDVVHLQHYQRMS</sequence>
<organism evidence="7 8">
    <name type="scientific">Roseibacillus persicicus</name>
    <dbReference type="NCBI Taxonomy" id="454148"/>
    <lineage>
        <taxon>Bacteria</taxon>
        <taxon>Pseudomonadati</taxon>
        <taxon>Verrucomicrobiota</taxon>
        <taxon>Verrucomicrobiia</taxon>
        <taxon>Verrucomicrobiales</taxon>
        <taxon>Verrucomicrobiaceae</taxon>
        <taxon>Roseibacillus</taxon>
    </lineage>
</organism>
<keyword evidence="2" id="KW-0689">Ribosomal protein</keyword>
<dbReference type="InterPro" id="IPR000529">
    <property type="entry name" value="Ribosomal_bS6"/>
</dbReference>
<gene>
    <name evidence="7" type="ORF">GCM10007100_35980</name>
</gene>
<dbReference type="InterPro" id="IPR020814">
    <property type="entry name" value="Ribosomal_S6_plastid/chlpt"/>
</dbReference>
<evidence type="ECO:0000256" key="6">
    <source>
        <dbReference type="ARBA" id="ARBA00035520"/>
    </source>
</evidence>
<dbReference type="AlphaFoldDB" id="A0A918TXM9"/>
<evidence type="ECO:0000256" key="1">
    <source>
        <dbReference type="ARBA" id="ARBA00009512"/>
    </source>
</evidence>
<evidence type="ECO:0000256" key="5">
    <source>
        <dbReference type="ARBA" id="ARBA00035294"/>
    </source>
</evidence>
<dbReference type="InterPro" id="IPR035980">
    <property type="entry name" value="Ribosomal_bS6_sf"/>
</dbReference>
<comment type="caution">
    <text evidence="7">The sequence shown here is derived from an EMBL/GenBank/DDBJ whole genome shotgun (WGS) entry which is preliminary data.</text>
</comment>
<dbReference type="Proteomes" id="UP000644507">
    <property type="component" value="Unassembled WGS sequence"/>
</dbReference>
<dbReference type="GO" id="GO:1990904">
    <property type="term" value="C:ribonucleoprotein complex"/>
    <property type="evidence" value="ECO:0007669"/>
    <property type="project" value="UniProtKB-KW"/>
</dbReference>
<reference evidence="7" key="1">
    <citation type="journal article" date="2014" name="Int. J. Syst. Evol. Microbiol.">
        <title>Complete genome sequence of Corynebacterium casei LMG S-19264T (=DSM 44701T), isolated from a smear-ripened cheese.</title>
        <authorList>
            <consortium name="US DOE Joint Genome Institute (JGI-PGF)"/>
            <person name="Walter F."/>
            <person name="Albersmeier A."/>
            <person name="Kalinowski J."/>
            <person name="Ruckert C."/>
        </authorList>
    </citation>
    <scope>NUCLEOTIDE SEQUENCE</scope>
    <source>
        <strain evidence="7">KCTC 12988</strain>
    </source>
</reference>
<protein>
    <recommendedName>
        <fullName evidence="5">Small ribosomal subunit protein bS6</fullName>
    </recommendedName>
    <alternativeName>
        <fullName evidence="6">30S ribosomal protein S6</fullName>
    </alternativeName>
</protein>
<evidence type="ECO:0000313" key="7">
    <source>
        <dbReference type="EMBL" id="GHC64981.1"/>
    </source>
</evidence>
<dbReference type="CDD" id="cd00473">
    <property type="entry name" value="bS6"/>
    <property type="match status" value="1"/>
</dbReference>
<evidence type="ECO:0000256" key="3">
    <source>
        <dbReference type="ARBA" id="ARBA00023274"/>
    </source>
</evidence>
<keyword evidence="8" id="KW-1185">Reference proteome</keyword>
<dbReference type="Gene3D" id="3.30.70.60">
    <property type="match status" value="1"/>
</dbReference>
<reference evidence="7" key="2">
    <citation type="submission" date="2020-09" db="EMBL/GenBank/DDBJ databases">
        <authorList>
            <person name="Sun Q."/>
            <person name="Kim S."/>
        </authorList>
    </citation>
    <scope>NUCLEOTIDE SEQUENCE</scope>
    <source>
        <strain evidence="7">KCTC 12988</strain>
    </source>
</reference>
<comment type="similarity">
    <text evidence="1">Belongs to the bacterial ribosomal protein bS6 family.</text>
</comment>
<dbReference type="RefSeq" id="WP_229809583.1">
    <property type="nucleotide sequence ID" value="NZ_BMXI01000018.1"/>
</dbReference>
<dbReference type="InterPro" id="IPR014717">
    <property type="entry name" value="Transl_elong_EF1B/ribsomal_bS6"/>
</dbReference>
<dbReference type="EMBL" id="BMXI01000018">
    <property type="protein sequence ID" value="GHC64981.1"/>
    <property type="molecule type" value="Genomic_DNA"/>
</dbReference>
<evidence type="ECO:0000256" key="4">
    <source>
        <dbReference type="ARBA" id="ARBA00035104"/>
    </source>
</evidence>
<evidence type="ECO:0000313" key="8">
    <source>
        <dbReference type="Proteomes" id="UP000644507"/>
    </source>
</evidence>